<name>A0A953JEG2_9BACT</name>
<dbReference type="Proteomes" id="UP000705867">
    <property type="component" value="Unassembled WGS sequence"/>
</dbReference>
<evidence type="ECO:0000313" key="4">
    <source>
        <dbReference type="Proteomes" id="UP000705867"/>
    </source>
</evidence>
<dbReference type="AlphaFoldDB" id="A0A953JEG2"/>
<reference evidence="3" key="2">
    <citation type="submission" date="2021-08" db="EMBL/GenBank/DDBJ databases">
        <authorList>
            <person name="Dalcin Martins P."/>
        </authorList>
    </citation>
    <scope>NUCLEOTIDE SEQUENCE</scope>
    <source>
        <strain evidence="3">MAG_39</strain>
    </source>
</reference>
<accession>A0A953JEG2</accession>
<dbReference type="NCBIfam" id="TIGR02595">
    <property type="entry name" value="PEP_CTERM"/>
    <property type="match status" value="1"/>
</dbReference>
<sequence>MRKKASVAGAVFLLVLLFPATAPYALAAPVLGIDPTGTGSYSVRTDILTHMTDTGFLTSGAQGTMDFIYQGRIGTMQLTGTAVTPPALNTSYEITLQTRLPQSITNQLSLTDSREVSHQTLFLGNAQNDAALVEMFFDSSPDANPANGSGYGDGVRILTGRLQSLDAILDTATTSQGARTSNGSFTTHFTIDTVNGGYLDIDSAGIVGLTMTGTMNEPSFFTPTALWDGTSPAGGTLVKVDASTSFVVPEPSTLLLLGAGMLGLFGASRLRRKT</sequence>
<reference evidence="3" key="1">
    <citation type="journal article" date="2021" name="bioRxiv">
        <title>Unraveling nitrogen, sulfur and carbon metabolic pathways and microbial community transcriptional responses to substrate deprivation and toxicity stresses in a bioreactor mimicking anoxic brackish coastal sediment conditions.</title>
        <authorList>
            <person name="Martins P.D."/>
            <person name="Echeveste M.J."/>
            <person name="Arshad A."/>
            <person name="Kurth J."/>
            <person name="Ouboter H."/>
            <person name="Jetten M.S.M."/>
            <person name="Welte C.U."/>
        </authorList>
    </citation>
    <scope>NUCLEOTIDE SEQUENCE</scope>
    <source>
        <strain evidence="3">MAG_39</strain>
    </source>
</reference>
<gene>
    <name evidence="3" type="ORF">K8I29_08415</name>
</gene>
<feature type="signal peptide" evidence="1">
    <location>
        <begin position="1"/>
        <end position="27"/>
    </location>
</feature>
<proteinExistence type="predicted"/>
<organism evidence="3 4">
    <name type="scientific">Candidatus Nitrobium versatile</name>
    <dbReference type="NCBI Taxonomy" id="2884831"/>
    <lineage>
        <taxon>Bacteria</taxon>
        <taxon>Pseudomonadati</taxon>
        <taxon>Nitrospirota</taxon>
        <taxon>Nitrospiria</taxon>
        <taxon>Nitrospirales</taxon>
        <taxon>Nitrospiraceae</taxon>
        <taxon>Candidatus Nitrobium</taxon>
    </lineage>
</organism>
<protein>
    <submittedName>
        <fullName evidence="3">PEP-CTERM sorting domain-containing protein</fullName>
    </submittedName>
</protein>
<dbReference type="EMBL" id="JAIOIV010000072">
    <property type="protein sequence ID" value="MBZ0156216.1"/>
    <property type="molecule type" value="Genomic_DNA"/>
</dbReference>
<dbReference type="InterPro" id="IPR013424">
    <property type="entry name" value="Ice-binding_C"/>
</dbReference>
<feature type="domain" description="Ice-binding protein C-terminal" evidence="2">
    <location>
        <begin position="248"/>
        <end position="269"/>
    </location>
</feature>
<comment type="caution">
    <text evidence="3">The sequence shown here is derived from an EMBL/GenBank/DDBJ whole genome shotgun (WGS) entry which is preliminary data.</text>
</comment>
<keyword evidence="1" id="KW-0732">Signal</keyword>
<feature type="chain" id="PRO_5037499081" evidence="1">
    <location>
        <begin position="28"/>
        <end position="274"/>
    </location>
</feature>
<evidence type="ECO:0000313" key="3">
    <source>
        <dbReference type="EMBL" id="MBZ0156216.1"/>
    </source>
</evidence>
<dbReference type="Pfam" id="PF07589">
    <property type="entry name" value="PEP-CTERM"/>
    <property type="match status" value="1"/>
</dbReference>
<evidence type="ECO:0000256" key="1">
    <source>
        <dbReference type="SAM" id="SignalP"/>
    </source>
</evidence>
<evidence type="ECO:0000259" key="2">
    <source>
        <dbReference type="Pfam" id="PF07589"/>
    </source>
</evidence>